<feature type="domain" description="25S rRNA (uridine-N(3))-methyltransferase BMT5-like" evidence="1">
    <location>
        <begin position="16"/>
        <end position="170"/>
    </location>
</feature>
<dbReference type="OrthoDB" id="273345at2759"/>
<dbReference type="Proteomes" id="UP000053144">
    <property type="component" value="Chromosome 7"/>
</dbReference>
<protein>
    <recommendedName>
        <fullName evidence="1">25S rRNA (uridine-N(3))-methyltransferase BMT5-like domain-containing protein</fullName>
    </recommendedName>
</protein>
<evidence type="ECO:0000313" key="3">
    <source>
        <dbReference type="Proteomes" id="UP000053144"/>
    </source>
</evidence>
<dbReference type="EMBL" id="CM003377">
    <property type="protein sequence ID" value="KOM46554.1"/>
    <property type="molecule type" value="Genomic_DNA"/>
</dbReference>
<reference evidence="3" key="1">
    <citation type="journal article" date="2015" name="Proc. Natl. Acad. Sci. U.S.A.">
        <title>Genome sequencing of adzuki bean (Vigna angularis) provides insight into high starch and low fat accumulation and domestication.</title>
        <authorList>
            <person name="Yang K."/>
            <person name="Tian Z."/>
            <person name="Chen C."/>
            <person name="Luo L."/>
            <person name="Zhao B."/>
            <person name="Wang Z."/>
            <person name="Yu L."/>
            <person name="Li Y."/>
            <person name="Sun Y."/>
            <person name="Li W."/>
            <person name="Chen Y."/>
            <person name="Li Y."/>
            <person name="Zhang Y."/>
            <person name="Ai D."/>
            <person name="Zhao J."/>
            <person name="Shang C."/>
            <person name="Ma Y."/>
            <person name="Wu B."/>
            <person name="Wang M."/>
            <person name="Gao L."/>
            <person name="Sun D."/>
            <person name="Zhang P."/>
            <person name="Guo F."/>
            <person name="Wang W."/>
            <person name="Li Y."/>
            <person name="Wang J."/>
            <person name="Varshney R.K."/>
            <person name="Wang J."/>
            <person name="Ling H.Q."/>
            <person name="Wan P."/>
        </authorList>
    </citation>
    <scope>NUCLEOTIDE SEQUENCE</scope>
    <source>
        <strain evidence="3">cv. Jingnong 6</strain>
    </source>
</reference>
<dbReference type="AlphaFoldDB" id="A0A0L9UVJ6"/>
<accession>A0A0L9UVJ6</accession>
<name>A0A0L9UVJ6_PHAAN</name>
<proteinExistence type="predicted"/>
<dbReference type="GO" id="GO:0070475">
    <property type="term" value="P:rRNA base methylation"/>
    <property type="evidence" value="ECO:0007669"/>
    <property type="project" value="InterPro"/>
</dbReference>
<dbReference type="Gramene" id="KOM46554">
    <property type="protein sequence ID" value="KOM46554"/>
    <property type="gene ID" value="LR48_Vigan07g025800"/>
</dbReference>
<evidence type="ECO:0000259" key="1">
    <source>
        <dbReference type="Pfam" id="PF10354"/>
    </source>
</evidence>
<dbReference type="PANTHER" id="PTHR11538">
    <property type="entry name" value="PHENYLALANYL-TRNA SYNTHETASE"/>
    <property type="match status" value="1"/>
</dbReference>
<evidence type="ECO:0000313" key="2">
    <source>
        <dbReference type="EMBL" id="KOM46554.1"/>
    </source>
</evidence>
<dbReference type="Pfam" id="PF10354">
    <property type="entry name" value="BMT5-like"/>
    <property type="match status" value="1"/>
</dbReference>
<dbReference type="PANTHER" id="PTHR11538:SF103">
    <property type="entry name" value="DUF2431 DOMAIN PROTEIN"/>
    <property type="match status" value="1"/>
</dbReference>
<gene>
    <name evidence="2" type="ORF">LR48_Vigan07g025800</name>
</gene>
<dbReference type="OMA" id="PERRIKH"/>
<dbReference type="GO" id="GO:0005737">
    <property type="term" value="C:cytoplasm"/>
    <property type="evidence" value="ECO:0007669"/>
    <property type="project" value="TreeGrafter"/>
</dbReference>
<dbReference type="KEGG" id="var:108336509"/>
<organism evidence="2 3">
    <name type="scientific">Phaseolus angularis</name>
    <name type="common">Azuki bean</name>
    <name type="synonym">Vigna angularis</name>
    <dbReference type="NCBI Taxonomy" id="3914"/>
    <lineage>
        <taxon>Eukaryota</taxon>
        <taxon>Viridiplantae</taxon>
        <taxon>Streptophyta</taxon>
        <taxon>Embryophyta</taxon>
        <taxon>Tracheophyta</taxon>
        <taxon>Spermatophyta</taxon>
        <taxon>Magnoliopsida</taxon>
        <taxon>eudicotyledons</taxon>
        <taxon>Gunneridae</taxon>
        <taxon>Pentapetalae</taxon>
        <taxon>rosids</taxon>
        <taxon>fabids</taxon>
        <taxon>Fabales</taxon>
        <taxon>Fabaceae</taxon>
        <taxon>Papilionoideae</taxon>
        <taxon>50 kb inversion clade</taxon>
        <taxon>NPAAA clade</taxon>
        <taxon>indigoferoid/millettioid clade</taxon>
        <taxon>Phaseoleae</taxon>
        <taxon>Vigna</taxon>
    </lineage>
</organism>
<dbReference type="InterPro" id="IPR019446">
    <property type="entry name" value="BMT5-like"/>
</dbReference>
<dbReference type="SUPFAM" id="SSF53335">
    <property type="entry name" value="S-adenosyl-L-methionine-dependent methyltransferases"/>
    <property type="match status" value="1"/>
</dbReference>
<sequence>MEEKTIKIYSSYQKILLVGEGDFSFSLSLAKAFGSGSNMVATSLNSKEYLLEKYSRASSNLKELEDLGCTIIHKVDARTMSEHHLLIDKYFDRIVFNFPLFGIVYHDLHRILVSGFFKNARKMVTQNGEVLVTQKRAQLMKLFSLAFKAKLLFFGSIPFNEEDYPGYVNKKGHGKECDETFPIGDSRTFKFLRDVDFPDLGV</sequence>
<dbReference type="InterPro" id="IPR029063">
    <property type="entry name" value="SAM-dependent_MTases_sf"/>
</dbReference>
<dbReference type="GO" id="GO:0070042">
    <property type="term" value="F:rRNA (uridine-N3-)-methyltransferase activity"/>
    <property type="evidence" value="ECO:0007669"/>
    <property type="project" value="InterPro"/>
</dbReference>